<feature type="compositionally biased region" description="Polar residues" evidence="2">
    <location>
        <begin position="10"/>
        <end position="21"/>
    </location>
</feature>
<protein>
    <submittedName>
        <fullName evidence="4">Nuclear transport factor 2</fullName>
    </submittedName>
</protein>
<feature type="region of interest" description="Disordered" evidence="2">
    <location>
        <begin position="329"/>
        <end position="364"/>
    </location>
</feature>
<gene>
    <name evidence="4" type="ORF">CTI12_AA001380</name>
</gene>
<sequence length="442" mass="49520">MVRKARSHNKVQPVSSQDTQNDYSAQDIADTFLSQYYNFLCDFPEEMHKFYKEESTLTIPVEDGSIRSVTTIKEIRKVILESDIRNRDIIRLNVHAQDSIANSIVIGVVGVLRKDSTVKRFSQTFLLAPQPRGFYVHTDFFQFLITNDDTAEDNPVLMKDQGTSTEDDKITVDSSNNMSSLVLSDERSDTKKDVKKKSYASIITKACSFSIPKATVEVSQKTNGKSSAPLKNEKDIATEAAREILEMDKSCKSSSTDEVIDTENGQAEKNSSLDTQDEFEEKKSYATNDGHRYAFMEFNAQKAAKQVVEAGYIQLDGYECEVEYKKGQEGYDRNTGSSRDSVGDNKSGDNNGNGNVEKVPSTSVDPISSSWARLVLTNVRLEVEVFYGTYHFGMWQTEVLYALFQQGLDIAVEGSKPEDVEQRIWLTINQLACATGVKAKLN</sequence>
<reference evidence="4 5" key="1">
    <citation type="journal article" date="2018" name="Mol. Plant">
        <title>The genome of Artemisia annua provides insight into the evolution of Asteraceae family and artemisinin biosynthesis.</title>
        <authorList>
            <person name="Shen Q."/>
            <person name="Zhang L."/>
            <person name="Liao Z."/>
            <person name="Wang S."/>
            <person name="Yan T."/>
            <person name="Shi P."/>
            <person name="Liu M."/>
            <person name="Fu X."/>
            <person name="Pan Q."/>
            <person name="Wang Y."/>
            <person name="Lv Z."/>
            <person name="Lu X."/>
            <person name="Zhang F."/>
            <person name="Jiang W."/>
            <person name="Ma Y."/>
            <person name="Chen M."/>
            <person name="Hao X."/>
            <person name="Li L."/>
            <person name="Tang Y."/>
            <person name="Lv G."/>
            <person name="Zhou Y."/>
            <person name="Sun X."/>
            <person name="Brodelius P.E."/>
            <person name="Rose J.K.C."/>
            <person name="Tang K."/>
        </authorList>
    </citation>
    <scope>NUCLEOTIDE SEQUENCE [LARGE SCALE GENOMIC DNA]</scope>
    <source>
        <strain evidence="5">cv. Huhao1</strain>
        <tissue evidence="4">Leaf</tissue>
    </source>
</reference>
<feature type="compositionally biased region" description="Polar residues" evidence="2">
    <location>
        <begin position="172"/>
        <end position="182"/>
    </location>
</feature>
<dbReference type="PROSITE" id="PS50177">
    <property type="entry name" value="NTF2_DOMAIN"/>
    <property type="match status" value="1"/>
</dbReference>
<proteinExistence type="predicted"/>
<evidence type="ECO:0000256" key="1">
    <source>
        <dbReference type="ARBA" id="ARBA00022884"/>
    </source>
</evidence>
<dbReference type="GO" id="GO:0005829">
    <property type="term" value="C:cytosol"/>
    <property type="evidence" value="ECO:0007669"/>
    <property type="project" value="TreeGrafter"/>
</dbReference>
<dbReference type="InterPro" id="IPR002075">
    <property type="entry name" value="NTF2_dom"/>
</dbReference>
<keyword evidence="5" id="KW-1185">Reference proteome</keyword>
<evidence type="ECO:0000313" key="4">
    <source>
        <dbReference type="EMBL" id="PWA98653.1"/>
    </source>
</evidence>
<dbReference type="PANTHER" id="PTHR10693">
    <property type="entry name" value="RAS GTPASE-ACTIVATING PROTEIN-BINDING PROTEIN"/>
    <property type="match status" value="1"/>
</dbReference>
<feature type="domain" description="NTF2" evidence="3">
    <location>
        <begin position="28"/>
        <end position="143"/>
    </location>
</feature>
<feature type="compositionally biased region" description="Polar residues" evidence="2">
    <location>
        <begin position="252"/>
        <end position="274"/>
    </location>
</feature>
<dbReference type="STRING" id="35608.A0A2U1QKY3"/>
<dbReference type="InterPro" id="IPR032710">
    <property type="entry name" value="NTF2-like_dom_sf"/>
</dbReference>
<dbReference type="CDD" id="cd00780">
    <property type="entry name" value="NTF2"/>
    <property type="match status" value="1"/>
</dbReference>
<feature type="region of interest" description="Disordered" evidence="2">
    <location>
        <begin position="154"/>
        <end position="187"/>
    </location>
</feature>
<dbReference type="EMBL" id="PKPP01000056">
    <property type="protein sequence ID" value="PWA98653.1"/>
    <property type="molecule type" value="Genomic_DNA"/>
</dbReference>
<dbReference type="GO" id="GO:0003729">
    <property type="term" value="F:mRNA binding"/>
    <property type="evidence" value="ECO:0007669"/>
    <property type="project" value="TreeGrafter"/>
</dbReference>
<organism evidence="4 5">
    <name type="scientific">Artemisia annua</name>
    <name type="common">Sweet wormwood</name>
    <dbReference type="NCBI Taxonomy" id="35608"/>
    <lineage>
        <taxon>Eukaryota</taxon>
        <taxon>Viridiplantae</taxon>
        <taxon>Streptophyta</taxon>
        <taxon>Embryophyta</taxon>
        <taxon>Tracheophyta</taxon>
        <taxon>Spermatophyta</taxon>
        <taxon>Magnoliopsida</taxon>
        <taxon>eudicotyledons</taxon>
        <taxon>Gunneridae</taxon>
        <taxon>Pentapetalae</taxon>
        <taxon>asterids</taxon>
        <taxon>campanulids</taxon>
        <taxon>Asterales</taxon>
        <taxon>Asteraceae</taxon>
        <taxon>Asteroideae</taxon>
        <taxon>Anthemideae</taxon>
        <taxon>Artemisiinae</taxon>
        <taxon>Artemisia</taxon>
    </lineage>
</organism>
<evidence type="ECO:0000256" key="2">
    <source>
        <dbReference type="SAM" id="MobiDB-lite"/>
    </source>
</evidence>
<dbReference type="OrthoDB" id="339151at2759"/>
<dbReference type="GO" id="GO:1990904">
    <property type="term" value="C:ribonucleoprotein complex"/>
    <property type="evidence" value="ECO:0007669"/>
    <property type="project" value="TreeGrafter"/>
</dbReference>
<accession>A0A2U1QKY3</accession>
<dbReference type="InterPro" id="IPR018222">
    <property type="entry name" value="Nuclear_transport_factor_2_euk"/>
</dbReference>
<dbReference type="Pfam" id="PF02136">
    <property type="entry name" value="NTF2"/>
    <property type="match status" value="1"/>
</dbReference>
<evidence type="ECO:0000259" key="3">
    <source>
        <dbReference type="PROSITE" id="PS50177"/>
    </source>
</evidence>
<feature type="region of interest" description="Disordered" evidence="2">
    <location>
        <begin position="248"/>
        <end position="281"/>
    </location>
</feature>
<dbReference type="SUPFAM" id="SSF54427">
    <property type="entry name" value="NTF2-like"/>
    <property type="match status" value="1"/>
</dbReference>
<feature type="region of interest" description="Disordered" evidence="2">
    <location>
        <begin position="1"/>
        <end position="21"/>
    </location>
</feature>
<comment type="caution">
    <text evidence="4">The sequence shown here is derived from an EMBL/GenBank/DDBJ whole genome shotgun (WGS) entry which is preliminary data.</text>
</comment>
<dbReference type="InterPro" id="IPR039539">
    <property type="entry name" value="Ras_GTPase_bind_prot"/>
</dbReference>
<dbReference type="Proteomes" id="UP000245207">
    <property type="component" value="Unassembled WGS sequence"/>
</dbReference>
<evidence type="ECO:0000313" key="5">
    <source>
        <dbReference type="Proteomes" id="UP000245207"/>
    </source>
</evidence>
<dbReference type="Gene3D" id="3.10.450.50">
    <property type="match status" value="1"/>
</dbReference>
<dbReference type="AlphaFoldDB" id="A0A2U1QKY3"/>
<keyword evidence="1" id="KW-0694">RNA-binding</keyword>
<name>A0A2U1QKY3_ARTAN</name>
<dbReference type="PANTHER" id="PTHR10693:SF70">
    <property type="entry name" value="NUCLEOTIDE-BINDING ALPHA-BETA PLAIT DOMAIN, NTF2-LIKE DOMAIN PROTEIN-RELATED"/>
    <property type="match status" value="1"/>
</dbReference>